<accession>G4TC05</accession>
<dbReference type="OMA" id="CEPAVRG"/>
<feature type="binding site" evidence="9">
    <location>
        <position position="251"/>
    </location>
    <ligand>
        <name>[4Fe-4S] cluster</name>
        <dbReference type="ChEBI" id="CHEBI:49883"/>
    </ligand>
</feature>
<feature type="region of interest" description="Disordered" evidence="10">
    <location>
        <begin position="120"/>
        <end position="142"/>
    </location>
</feature>
<feature type="region of interest" description="Fe-S binding site B" evidence="9">
    <location>
        <begin position="251"/>
        <end position="265"/>
    </location>
</feature>
<comment type="domain">
    <text evidence="9">The N-terminal domain has structural similarity with S-adenosyl-L-methionine-dependent methyltransferases, but does not bind S-adenosyl-L-methionine. It is required for correct assembly of the 2 Fe-S clusters.</text>
</comment>
<feature type="short sequence motif" description="Cx2C motif 1" evidence="9">
    <location>
        <begin position="251"/>
        <end position="254"/>
    </location>
</feature>
<feature type="short sequence motif" description="Cx2C motif 2" evidence="9">
    <location>
        <begin position="262"/>
        <end position="265"/>
    </location>
</feature>
<evidence type="ECO:0000256" key="2">
    <source>
        <dbReference type="ARBA" id="ARBA00008169"/>
    </source>
</evidence>
<dbReference type="Pfam" id="PF16803">
    <property type="entry name" value="DRE2_N"/>
    <property type="match status" value="1"/>
</dbReference>
<dbReference type="GO" id="GO:0051539">
    <property type="term" value="F:4 iron, 4 sulfur cluster binding"/>
    <property type="evidence" value="ECO:0007669"/>
    <property type="project" value="UniProtKB-KW"/>
</dbReference>
<keyword evidence="8 9" id="KW-0496">Mitochondrion</keyword>
<proteinExistence type="inferred from homology"/>
<gene>
    <name evidence="13" type="ORF">PIIN_02691</name>
</gene>
<dbReference type="InParanoid" id="G4TC05"/>
<feature type="binding site" evidence="9">
    <location>
        <position position="195"/>
    </location>
    <ligand>
        <name>[2Fe-2S] cluster</name>
        <dbReference type="ChEBI" id="CHEBI:190135"/>
    </ligand>
</feature>
<evidence type="ECO:0000256" key="4">
    <source>
        <dbReference type="ARBA" id="ARBA00022490"/>
    </source>
</evidence>
<dbReference type="GO" id="GO:0005758">
    <property type="term" value="C:mitochondrial intermembrane space"/>
    <property type="evidence" value="ECO:0007669"/>
    <property type="project" value="UniProtKB-SubCell"/>
</dbReference>
<comment type="domain">
    <text evidence="9">The C-terminal domain binds 2 Fe-S clusters but is otherwise mostly in an intrinsically disordered conformation.</text>
</comment>
<evidence type="ECO:0000256" key="10">
    <source>
        <dbReference type="SAM" id="MobiDB-lite"/>
    </source>
</evidence>
<comment type="cofactor">
    <cofactor evidence="1 9">
        <name>[4Fe-4S] cluster</name>
        <dbReference type="ChEBI" id="CHEBI:49883"/>
    </cofactor>
</comment>
<comment type="cofactor">
    <cofactor evidence="9">
        <name>[2Fe-2S] cluster</name>
        <dbReference type="ChEBI" id="CHEBI:190135"/>
    </cofactor>
</comment>
<feature type="binding site" evidence="9">
    <location>
        <position position="262"/>
    </location>
    <ligand>
        <name>[4Fe-4S] cluster</name>
        <dbReference type="ChEBI" id="CHEBI:49883"/>
    </ligand>
</feature>
<evidence type="ECO:0000256" key="7">
    <source>
        <dbReference type="ARBA" id="ARBA00023014"/>
    </source>
</evidence>
<dbReference type="InterPro" id="IPR007785">
    <property type="entry name" value="Anamorsin"/>
</dbReference>
<dbReference type="EMBL" id="CAFZ01000041">
    <property type="protein sequence ID" value="CCA68830.1"/>
    <property type="molecule type" value="Genomic_DNA"/>
</dbReference>
<comment type="caution">
    <text evidence="9">Lacks conserved residue(s) required for the propagation of feature annotation.</text>
</comment>
<dbReference type="GO" id="GO:0046872">
    <property type="term" value="F:metal ion binding"/>
    <property type="evidence" value="ECO:0007669"/>
    <property type="project" value="UniProtKB-KW"/>
</dbReference>
<evidence type="ECO:0000256" key="8">
    <source>
        <dbReference type="ARBA" id="ARBA00023128"/>
    </source>
</evidence>
<keyword evidence="6 9" id="KW-0408">Iron</keyword>
<feature type="binding site" evidence="9">
    <location>
        <position position="200"/>
    </location>
    <ligand>
        <name>[2Fe-2S] cluster</name>
        <dbReference type="ChEBI" id="CHEBI:190135"/>
    </ligand>
</feature>
<keyword evidence="14" id="KW-1185">Reference proteome</keyword>
<dbReference type="HOGENOM" id="CLU_054098_0_0_1"/>
<dbReference type="PANTHER" id="PTHR13273:SF14">
    <property type="entry name" value="ANAMORSIN"/>
    <property type="match status" value="1"/>
</dbReference>
<comment type="caution">
    <text evidence="13">The sequence shown here is derived from an EMBL/GenBank/DDBJ whole genome shotgun (WGS) entry which is preliminary data.</text>
</comment>
<evidence type="ECO:0000256" key="6">
    <source>
        <dbReference type="ARBA" id="ARBA00023004"/>
    </source>
</evidence>
<dbReference type="eggNOG" id="KOG4020">
    <property type="taxonomic scope" value="Eukaryota"/>
</dbReference>
<keyword evidence="4 9" id="KW-0963">Cytoplasm</keyword>
<dbReference type="PANTHER" id="PTHR13273">
    <property type="entry name" value="ANAMORSIN"/>
    <property type="match status" value="1"/>
</dbReference>
<dbReference type="GO" id="GO:0009055">
    <property type="term" value="F:electron transfer activity"/>
    <property type="evidence" value="ECO:0007669"/>
    <property type="project" value="UniProtKB-UniRule"/>
</dbReference>
<evidence type="ECO:0000313" key="14">
    <source>
        <dbReference type="Proteomes" id="UP000007148"/>
    </source>
</evidence>
<reference evidence="13 14" key="1">
    <citation type="journal article" date="2011" name="PLoS Pathog.">
        <title>Endophytic Life Strategies Decoded by Genome and Transcriptome Analyses of the Mutualistic Root Symbiont Piriformospora indica.</title>
        <authorList>
            <person name="Zuccaro A."/>
            <person name="Lahrmann U."/>
            <person name="Guldener U."/>
            <person name="Langen G."/>
            <person name="Pfiffi S."/>
            <person name="Biedenkopf D."/>
            <person name="Wong P."/>
            <person name="Samans B."/>
            <person name="Grimm C."/>
            <person name="Basiewicz M."/>
            <person name="Murat C."/>
            <person name="Martin F."/>
            <person name="Kogel K.H."/>
        </authorList>
    </citation>
    <scope>NUCLEOTIDE SEQUENCE [LARGE SCALE GENOMIC DNA]</scope>
    <source>
        <strain evidence="13 14">DSM 11827</strain>
    </source>
</reference>
<dbReference type="InterPro" id="IPR031838">
    <property type="entry name" value="Dre2_N"/>
</dbReference>
<evidence type="ECO:0000256" key="5">
    <source>
        <dbReference type="ARBA" id="ARBA00022723"/>
    </source>
</evidence>
<sequence>MTTNGTSPRTLAVGSLGTASDESYYSLLSGLEGAVDKYMVDRIVESAVEQQKDYYDRAHVILTSGDYDSLTNSLPTLFAFIALALVPGGELSVHNVPSGSALSKLISDAGLDVSQTDTSIITAKKSSPSKEQKPTSVALPKRSTKSNKAAIWAFSSPSTPTIDATSLLQPSDLARPVPTCEPFVADGAPRRKKACKGCTCGLAEIEAEEAKQGKTVMLSAQVDGEAVVVGDEERQRLIKAAAMSKKATSSCGSCFLGDAFRCASCPYLGLPAFKPGEQVVIDVGMDDI</sequence>
<keyword evidence="9" id="KW-0001">2Fe-2S</keyword>
<name>G4TC05_SERID</name>
<evidence type="ECO:0000259" key="12">
    <source>
        <dbReference type="Pfam" id="PF16803"/>
    </source>
</evidence>
<dbReference type="AlphaFoldDB" id="G4TC05"/>
<evidence type="ECO:0000259" key="11">
    <source>
        <dbReference type="Pfam" id="PF05093"/>
    </source>
</evidence>
<evidence type="ECO:0000256" key="9">
    <source>
        <dbReference type="HAMAP-Rule" id="MF_03115"/>
    </source>
</evidence>
<dbReference type="STRING" id="1109443.G4TC05"/>
<dbReference type="GO" id="GO:0051537">
    <property type="term" value="F:2 iron, 2 sulfur cluster binding"/>
    <property type="evidence" value="ECO:0007669"/>
    <property type="project" value="UniProtKB-UniRule"/>
</dbReference>
<feature type="binding site" evidence="9">
    <location>
        <position position="180"/>
    </location>
    <ligand>
        <name>[2Fe-2S] cluster</name>
        <dbReference type="ChEBI" id="CHEBI:190135"/>
    </ligand>
</feature>
<feature type="binding site" evidence="9">
    <location>
        <position position="198"/>
    </location>
    <ligand>
        <name>[2Fe-2S] cluster</name>
        <dbReference type="ChEBI" id="CHEBI:190135"/>
    </ligand>
</feature>
<comment type="domain">
    <text evidence="9">The twin Cx2C motifs are involved in the recognition by the mitochondrial MIA40-ERV1 disulfide relay system. The formation of 2 disulfide bonds in the Cx2C motifs through dithiol/disulfide exchange reactions effectively traps the protein in the mitochondrial intermembrane space.</text>
</comment>
<dbReference type="Proteomes" id="UP000007148">
    <property type="component" value="Unassembled WGS sequence"/>
</dbReference>
<feature type="binding site" evidence="9">
    <location>
        <position position="265"/>
    </location>
    <ligand>
        <name>[4Fe-4S] cluster</name>
        <dbReference type="ChEBI" id="CHEBI:49883"/>
    </ligand>
</feature>
<feature type="domain" description="Fe-S cluster assembly protein Dre2 N-terminal" evidence="12">
    <location>
        <begin position="34"/>
        <end position="118"/>
    </location>
</feature>
<feature type="binding site" evidence="9">
    <location>
        <position position="254"/>
    </location>
    <ligand>
        <name>[4Fe-4S] cluster</name>
        <dbReference type="ChEBI" id="CHEBI:49883"/>
    </ligand>
</feature>
<comment type="subcellular location">
    <subcellularLocation>
        <location evidence="9">Cytoplasm</location>
    </subcellularLocation>
    <subcellularLocation>
        <location evidence="9">Mitochondrion intermembrane space</location>
    </subcellularLocation>
</comment>
<organism evidence="13 14">
    <name type="scientific">Serendipita indica (strain DSM 11827)</name>
    <name type="common">Root endophyte fungus</name>
    <name type="synonym">Piriformospora indica</name>
    <dbReference type="NCBI Taxonomy" id="1109443"/>
    <lineage>
        <taxon>Eukaryota</taxon>
        <taxon>Fungi</taxon>
        <taxon>Dikarya</taxon>
        <taxon>Basidiomycota</taxon>
        <taxon>Agaricomycotina</taxon>
        <taxon>Agaricomycetes</taxon>
        <taxon>Sebacinales</taxon>
        <taxon>Serendipitaceae</taxon>
        <taxon>Serendipita</taxon>
    </lineage>
</organism>
<dbReference type="GO" id="GO:0016226">
    <property type="term" value="P:iron-sulfur cluster assembly"/>
    <property type="evidence" value="ECO:0007669"/>
    <property type="project" value="UniProtKB-UniRule"/>
</dbReference>
<keyword evidence="5 9" id="KW-0479">Metal-binding</keyword>
<dbReference type="OrthoDB" id="311633at2759"/>
<keyword evidence="7 9" id="KW-0411">Iron-sulfur</keyword>
<dbReference type="Pfam" id="PF05093">
    <property type="entry name" value="CIAPIN1"/>
    <property type="match status" value="1"/>
</dbReference>
<comment type="similarity">
    <text evidence="2 9">Belongs to the anamorsin family.</text>
</comment>
<dbReference type="HAMAP" id="MF_03115">
    <property type="entry name" value="Anamorsin"/>
    <property type="match status" value="1"/>
</dbReference>
<evidence type="ECO:0000256" key="1">
    <source>
        <dbReference type="ARBA" id="ARBA00001966"/>
    </source>
</evidence>
<protein>
    <submittedName>
        <fullName evidence="13">Uncharacterized protein</fullName>
    </submittedName>
</protein>
<dbReference type="FunCoup" id="G4TC05">
    <property type="interactions" value="330"/>
</dbReference>
<dbReference type="InterPro" id="IPR046408">
    <property type="entry name" value="CIAPIN1"/>
</dbReference>
<keyword evidence="3 9" id="KW-0004">4Fe-4S</keyword>
<feature type="domain" description="Anamorsin C-terminal" evidence="11">
    <location>
        <begin position="187"/>
        <end position="281"/>
    </location>
</feature>
<evidence type="ECO:0000313" key="13">
    <source>
        <dbReference type="EMBL" id="CCA68830.1"/>
    </source>
</evidence>
<evidence type="ECO:0000256" key="3">
    <source>
        <dbReference type="ARBA" id="ARBA00022485"/>
    </source>
</evidence>